<dbReference type="EMBL" id="JAAGAX010000015">
    <property type="protein sequence ID" value="KAF2290481.1"/>
    <property type="molecule type" value="Genomic_DNA"/>
</dbReference>
<dbReference type="PANTHER" id="PTHR33144">
    <property type="entry name" value="OS10G0409366 PROTEIN-RELATED"/>
    <property type="match status" value="1"/>
</dbReference>
<feature type="region of interest" description="Disordered" evidence="2">
    <location>
        <begin position="56"/>
        <end position="78"/>
    </location>
</feature>
<evidence type="ECO:0008006" key="5">
    <source>
        <dbReference type="Google" id="ProtNLM"/>
    </source>
</evidence>
<dbReference type="Proteomes" id="UP000467840">
    <property type="component" value="Chromosome 2"/>
</dbReference>
<comment type="caution">
    <text evidence="3">The sequence shown here is derived from an EMBL/GenBank/DDBJ whole genome shotgun (WGS) entry which is preliminary data.</text>
</comment>
<keyword evidence="1" id="KW-0175">Coiled coil</keyword>
<feature type="compositionally biased region" description="Basic and acidic residues" evidence="2">
    <location>
        <begin position="198"/>
        <end position="207"/>
    </location>
</feature>
<feature type="coiled-coil region" evidence="1">
    <location>
        <begin position="298"/>
        <end position="325"/>
    </location>
</feature>
<evidence type="ECO:0000313" key="3">
    <source>
        <dbReference type="EMBL" id="KAF2290481.1"/>
    </source>
</evidence>
<dbReference type="PANTHER" id="PTHR33144:SF16">
    <property type="entry name" value="OS02G0129000 PROTEIN"/>
    <property type="match status" value="1"/>
</dbReference>
<reference evidence="3 4" key="1">
    <citation type="journal article" date="2020" name="Mol. Plant">
        <title>The Chromosome-Based Rubber Tree Genome Provides New Insights into Spurge Genome Evolution and Rubber Biosynthesis.</title>
        <authorList>
            <person name="Liu J."/>
            <person name="Shi C."/>
            <person name="Shi C.C."/>
            <person name="Li W."/>
            <person name="Zhang Q.J."/>
            <person name="Zhang Y."/>
            <person name="Li K."/>
            <person name="Lu H.F."/>
            <person name="Shi C."/>
            <person name="Zhu S.T."/>
            <person name="Xiao Z.Y."/>
            <person name="Nan H."/>
            <person name="Yue Y."/>
            <person name="Zhu X.G."/>
            <person name="Wu Y."/>
            <person name="Hong X.N."/>
            <person name="Fan G.Y."/>
            <person name="Tong Y."/>
            <person name="Zhang D."/>
            <person name="Mao C.L."/>
            <person name="Liu Y.L."/>
            <person name="Hao S.J."/>
            <person name="Liu W.Q."/>
            <person name="Lv M.Q."/>
            <person name="Zhang H.B."/>
            <person name="Liu Y."/>
            <person name="Hu-Tang G.R."/>
            <person name="Wang J.P."/>
            <person name="Wang J.H."/>
            <person name="Sun Y.H."/>
            <person name="Ni S.B."/>
            <person name="Chen W.B."/>
            <person name="Zhang X.C."/>
            <person name="Jiao Y.N."/>
            <person name="Eichler E.E."/>
            <person name="Li G.H."/>
            <person name="Liu X."/>
            <person name="Gao L.Z."/>
        </authorList>
    </citation>
    <scope>NUCLEOTIDE SEQUENCE [LARGE SCALE GENOMIC DNA]</scope>
    <source>
        <strain evidence="4">cv. GT1</strain>
        <tissue evidence="3">Leaf</tissue>
    </source>
</reference>
<name>A0A6A6KNE3_HEVBR</name>
<gene>
    <name evidence="3" type="ORF">GH714_013588</name>
</gene>
<feature type="region of interest" description="Disordered" evidence="2">
    <location>
        <begin position="197"/>
        <end position="223"/>
    </location>
</feature>
<accession>A0A6A6KNE3</accession>
<organism evidence="3 4">
    <name type="scientific">Hevea brasiliensis</name>
    <name type="common">Para rubber tree</name>
    <name type="synonym">Siphonia brasiliensis</name>
    <dbReference type="NCBI Taxonomy" id="3981"/>
    <lineage>
        <taxon>Eukaryota</taxon>
        <taxon>Viridiplantae</taxon>
        <taxon>Streptophyta</taxon>
        <taxon>Embryophyta</taxon>
        <taxon>Tracheophyta</taxon>
        <taxon>Spermatophyta</taxon>
        <taxon>Magnoliopsida</taxon>
        <taxon>eudicotyledons</taxon>
        <taxon>Gunneridae</taxon>
        <taxon>Pentapetalae</taxon>
        <taxon>rosids</taxon>
        <taxon>fabids</taxon>
        <taxon>Malpighiales</taxon>
        <taxon>Euphorbiaceae</taxon>
        <taxon>Crotonoideae</taxon>
        <taxon>Micrandreae</taxon>
        <taxon>Hevea</taxon>
    </lineage>
</organism>
<evidence type="ECO:0000313" key="4">
    <source>
        <dbReference type="Proteomes" id="UP000467840"/>
    </source>
</evidence>
<protein>
    <recommendedName>
        <fullName evidence="5">Transposase Tnp1/En/Spm-like domain-containing protein</fullName>
    </recommendedName>
</protein>
<sequence length="397" mass="45059">MVACRKILRLAYIIGAKMMGNKCSNELVATARGSNNIGEMFPKSKRLRKLEFLSSSNHSQEATPISNLHSSRGEPPFEDEPLIKEEQNQIPLRDPREQVFKKELEIIDNQGNKIKKRGPTRAKDIWSLLDGHKIVIQFNKLGQPIEKGGGILGGWLGTLARKVDLCPIDYFEWRKVSNTTKSNHLLIMEGKFHFPSNHKTERSERGKVARSHQRTPHTTGSKSYARSKDEYLGFRKVECFRKFNNVTIENEVYDELMGIDKYGCVKGYGLGVKAKEVCDTQSQNIRTTSVEELKMFYEAKLENIKQSYETKLDGKQQNIVDLQEKLGNVTSLLEKLVASHTTGNIGISSNSPIISNMHGKSSNAELLLKKSPMTWRLRVISVVVHMGIKFDNEAKWH</sequence>
<proteinExistence type="predicted"/>
<keyword evidence="4" id="KW-1185">Reference proteome</keyword>
<feature type="compositionally biased region" description="Polar residues" evidence="2">
    <location>
        <begin position="56"/>
        <end position="70"/>
    </location>
</feature>
<evidence type="ECO:0000256" key="1">
    <source>
        <dbReference type="SAM" id="Coils"/>
    </source>
</evidence>
<dbReference type="AlphaFoldDB" id="A0A6A6KNE3"/>
<evidence type="ECO:0000256" key="2">
    <source>
        <dbReference type="SAM" id="MobiDB-lite"/>
    </source>
</evidence>